<dbReference type="Proteomes" id="UP000003163">
    <property type="component" value="Unassembled WGS sequence"/>
</dbReference>
<feature type="region of interest" description="Disordered" evidence="1">
    <location>
        <begin position="673"/>
        <end position="746"/>
    </location>
</feature>
<feature type="region of interest" description="Disordered" evidence="1">
    <location>
        <begin position="190"/>
        <end position="216"/>
    </location>
</feature>
<evidence type="ECO:0000313" key="2">
    <source>
        <dbReference type="EMBL" id="EJW04071.1"/>
    </source>
</evidence>
<accession>J9D8K4</accession>
<feature type="region of interest" description="Disordered" evidence="1">
    <location>
        <begin position="387"/>
        <end position="557"/>
    </location>
</feature>
<evidence type="ECO:0000256" key="1">
    <source>
        <dbReference type="SAM" id="MobiDB-lite"/>
    </source>
</evidence>
<feature type="compositionally biased region" description="Polar residues" evidence="1">
    <location>
        <begin position="323"/>
        <end position="347"/>
    </location>
</feature>
<name>J9D8K4_EDHAE</name>
<feature type="compositionally biased region" description="Polar residues" evidence="1">
    <location>
        <begin position="454"/>
        <end position="466"/>
    </location>
</feature>
<dbReference type="HOGENOM" id="CLU_311459_0_0_1"/>
<feature type="region of interest" description="Disordered" evidence="1">
    <location>
        <begin position="908"/>
        <end position="927"/>
    </location>
</feature>
<feature type="compositionally biased region" description="Basic and acidic residues" evidence="1">
    <location>
        <begin position="272"/>
        <end position="322"/>
    </location>
</feature>
<feature type="compositionally biased region" description="Basic and acidic residues" evidence="1">
    <location>
        <begin position="729"/>
        <end position="746"/>
    </location>
</feature>
<feature type="region of interest" description="Disordered" evidence="1">
    <location>
        <begin position="233"/>
        <end position="353"/>
    </location>
</feature>
<keyword evidence="3" id="KW-1185">Reference proteome</keyword>
<feature type="compositionally biased region" description="Basic and acidic residues" evidence="1">
    <location>
        <begin position="41"/>
        <end position="50"/>
    </location>
</feature>
<dbReference type="AlphaFoldDB" id="J9D8K4"/>
<feature type="region of interest" description="Disordered" evidence="1">
    <location>
        <begin position="1"/>
        <end position="50"/>
    </location>
</feature>
<dbReference type="EMBL" id="AFBI03000024">
    <property type="protein sequence ID" value="EJW04071.1"/>
    <property type="molecule type" value="Genomic_DNA"/>
</dbReference>
<proteinExistence type="predicted"/>
<organism evidence="2 3">
    <name type="scientific">Edhazardia aedis (strain USNM 41457)</name>
    <name type="common">Microsporidian parasite</name>
    <dbReference type="NCBI Taxonomy" id="1003232"/>
    <lineage>
        <taxon>Eukaryota</taxon>
        <taxon>Fungi</taxon>
        <taxon>Fungi incertae sedis</taxon>
        <taxon>Microsporidia</taxon>
        <taxon>Edhazardia</taxon>
    </lineage>
</organism>
<feature type="compositionally biased region" description="Basic and acidic residues" evidence="1">
    <location>
        <begin position="241"/>
        <end position="264"/>
    </location>
</feature>
<feature type="compositionally biased region" description="Polar residues" evidence="1">
    <location>
        <begin position="7"/>
        <end position="17"/>
    </location>
</feature>
<reference evidence="2 3" key="1">
    <citation type="submission" date="2011-08" db="EMBL/GenBank/DDBJ databases">
        <authorList>
            <person name="Liu Z.J."/>
            <person name="Shi F.L."/>
            <person name="Lu J.Q."/>
            <person name="Li M."/>
            <person name="Wang Z.L."/>
        </authorList>
    </citation>
    <scope>NUCLEOTIDE SEQUENCE [LARGE SCALE GENOMIC DNA]</scope>
    <source>
        <strain evidence="2 3">USNM 41457</strain>
    </source>
</reference>
<feature type="compositionally biased region" description="Acidic residues" evidence="1">
    <location>
        <begin position="515"/>
        <end position="530"/>
    </location>
</feature>
<protein>
    <submittedName>
        <fullName evidence="2">Uncharacterized protein</fullName>
    </submittedName>
</protein>
<sequence>MCGEMKLQTNENKISTSKKYEKKMNTNGFSGRSQKNKKSKKSYEQKDEKPRKIKSYVDVNEASNFFKSKSFINFLRLNSIKNMMSTNLLNLANSKYITHSNLYRKRFHGDLKTEQNEKKYILNRLLDKNKLLKQNYFQKHNDVAFLKVRENDYEKKKKMLDDVFDNCKTKAQIEFLSFKDNNFSNSAAVEMKNKPKKNISTKNKSKNQNLTKKNSKIGKSSLVDKDFCQDDLSNLPINDENENKKSEKESSENLSKENLDRENNCDSTISHVDPKCEISDEDKLKKSKDNNKTNKNEINDQEKQLYELENKKDERKISKKQDSNNFRSKSKALNNKNSENDYNSITETNEKEKIDINRNFKTDVKTCENQKKVSSSEDFVKNLKHLLNSQKNSIDSKDDKNIPKDSEKEENNTDRSVKSDDSAFLIKKERYSDDKKQPKNNEMDEYNIKKTENENINVKNTFPQNQSDDKKLDKHNVNDEEKESIDTEKNSDIDNIKNVDDKTDTQKKEKNETIESNEEINDDKDEDNNKDEEKNHKNNETNLSRKKPKNSNDENDEIQIYDNKKILEKEKENYLNHIKDMIKMVDSTKKKYKTIHDNLKDEFYKGKALMKNFTTIFAEFHSMSSIIEDELFSIDISLRIINYEKSELVKSFYKRFLLLDDASSALKNISDDDIQTHNSKDKTQKDNEKGGLNAYSETNKKDDDKKETEEKDTNKKENENNVTYPIRNNDNKEDLNTENDKSSLDPKRKKVFLRDIVIHIPNADEKIDSNNIESDNTRKLNAEDQQSNNHKIDFAEENKSENENNLASHNDNAVFLMPNSLSQNRFYGLSSLLDKIRFNSFLLKRNTNKPVKVFQKSNLLGSFKNLFKIDRYHILSNLKRSTIFCTNNPICKNYILNNTPNNQSINENINLKPTNKDDDNFSDKKLEKNSDKIDKTKKLQIMS</sequence>
<dbReference type="OMA" id="EMDEYNI"/>
<feature type="compositionally biased region" description="Basic residues" evidence="1">
    <location>
        <begin position="194"/>
        <end position="205"/>
    </location>
</feature>
<dbReference type="VEuPathDB" id="MicrosporidiaDB:EDEG_01647"/>
<comment type="caution">
    <text evidence="2">The sequence shown here is derived from an EMBL/GenBank/DDBJ whole genome shotgun (WGS) entry which is preliminary data.</text>
</comment>
<feature type="compositionally biased region" description="Basic and acidic residues" evidence="1">
    <location>
        <begin position="467"/>
        <end position="513"/>
    </location>
</feature>
<dbReference type="STRING" id="1003232.J9D8K4"/>
<feature type="compositionally biased region" description="Basic and acidic residues" evidence="1">
    <location>
        <begin position="674"/>
        <end position="689"/>
    </location>
</feature>
<feature type="compositionally biased region" description="Basic and acidic residues" evidence="1">
    <location>
        <begin position="394"/>
        <end position="453"/>
    </location>
</feature>
<reference evidence="3" key="2">
    <citation type="submission" date="2015-07" db="EMBL/GenBank/DDBJ databases">
        <title>Contrasting host-pathogen interactions and genome evolution in two generalist and specialist microsporidian pathogens of mosquitoes.</title>
        <authorList>
            <consortium name="The Broad Institute Genomics Platform"/>
            <consortium name="The Broad Institute Genome Sequencing Center for Infectious Disease"/>
            <person name="Cuomo C.A."/>
            <person name="Sanscrainte N.D."/>
            <person name="Goldberg J.M."/>
            <person name="Heiman D."/>
            <person name="Young S."/>
            <person name="Zeng Q."/>
            <person name="Becnel J.J."/>
            <person name="Birren B.W."/>
        </authorList>
    </citation>
    <scope>NUCLEOTIDE SEQUENCE [LARGE SCALE GENOMIC DNA]</scope>
    <source>
        <strain evidence="3">USNM 41457</strain>
    </source>
</reference>
<gene>
    <name evidence="2" type="ORF">EDEG_01647</name>
</gene>
<evidence type="ECO:0000313" key="3">
    <source>
        <dbReference type="Proteomes" id="UP000003163"/>
    </source>
</evidence>
<feature type="compositionally biased region" description="Basic and acidic residues" evidence="1">
    <location>
        <begin position="914"/>
        <end position="927"/>
    </location>
</feature>
<feature type="compositionally biased region" description="Basic and acidic residues" evidence="1">
    <location>
        <begin position="698"/>
        <end position="719"/>
    </location>
</feature>
<dbReference type="InParanoid" id="J9D8K4"/>